<proteinExistence type="predicted"/>
<sequence length="540" mass="57547">MGLCNFYGDKTLKPKFPNNVNARNFQKLEEYHDQWWFRVREEEGCDAPEIVYSPEVIKDSKYLDQAPKKGGPPHSQVVNVDHAYEKAILSFYLESLFPNDDMPECSTFLNLFLLTPDAGSSLLDDQTELIYALWARMGMSIQIIHNPTYLKIYLSSQNDIYAGLLRFDEIWNSQCNYEPFRFAAKYEAYIANLYKENSASMIDMAGSYSSILFNHVVPTDLQGEANSWHAKLTNILPSYPPASMTFPSASLMVTYTATTVADIRKRQAACTPSAQSTPATGIASTTTLSASLSTFATLKSSPRPTSMANSTSTDPAAASAAFKSYLSEAGGILASAASAAHASSISEASAVSQASAASVAYAASSVSAASAASSASAASAASAASTSAATATPTTDCYLWDDLSVAYAIEITPMNSWSLPSGASLHQQLKGCGTVTDWQFGNWTNGTQWASFDIDILIKSGCIERAIHSAGGPQGLKCAGMGFFDDWLGQDDSVGMGAVELVEIEGSGEDGDEEHGGPTRSAAAVTAIPTRSILPLAIPA</sequence>
<dbReference type="AlphaFoldDB" id="A0A6A5YC52"/>
<accession>A0A6A5YC52</accession>
<evidence type="ECO:0000313" key="1">
    <source>
        <dbReference type="EMBL" id="KAF2089083.1"/>
    </source>
</evidence>
<gene>
    <name evidence="1" type="ORF">K490DRAFT_55682</name>
</gene>
<evidence type="ECO:0000313" key="2">
    <source>
        <dbReference type="Proteomes" id="UP000799776"/>
    </source>
</evidence>
<protein>
    <submittedName>
        <fullName evidence="1">Uncharacterized protein</fullName>
    </submittedName>
</protein>
<dbReference type="EMBL" id="ML978715">
    <property type="protein sequence ID" value="KAF2089083.1"/>
    <property type="molecule type" value="Genomic_DNA"/>
</dbReference>
<organism evidence="1 2">
    <name type="scientific">Saccharata proteae CBS 121410</name>
    <dbReference type="NCBI Taxonomy" id="1314787"/>
    <lineage>
        <taxon>Eukaryota</taxon>
        <taxon>Fungi</taxon>
        <taxon>Dikarya</taxon>
        <taxon>Ascomycota</taxon>
        <taxon>Pezizomycotina</taxon>
        <taxon>Dothideomycetes</taxon>
        <taxon>Dothideomycetes incertae sedis</taxon>
        <taxon>Botryosphaeriales</taxon>
        <taxon>Saccharataceae</taxon>
        <taxon>Saccharata</taxon>
    </lineage>
</organism>
<dbReference type="OrthoDB" id="3886018at2759"/>
<dbReference type="Proteomes" id="UP000799776">
    <property type="component" value="Unassembled WGS sequence"/>
</dbReference>
<reference evidence="1" key="1">
    <citation type="journal article" date="2020" name="Stud. Mycol.">
        <title>101 Dothideomycetes genomes: a test case for predicting lifestyles and emergence of pathogens.</title>
        <authorList>
            <person name="Haridas S."/>
            <person name="Albert R."/>
            <person name="Binder M."/>
            <person name="Bloem J."/>
            <person name="Labutti K."/>
            <person name="Salamov A."/>
            <person name="Andreopoulos B."/>
            <person name="Baker S."/>
            <person name="Barry K."/>
            <person name="Bills G."/>
            <person name="Bluhm B."/>
            <person name="Cannon C."/>
            <person name="Castanera R."/>
            <person name="Culley D."/>
            <person name="Daum C."/>
            <person name="Ezra D."/>
            <person name="Gonzalez J."/>
            <person name="Henrissat B."/>
            <person name="Kuo A."/>
            <person name="Liang C."/>
            <person name="Lipzen A."/>
            <person name="Lutzoni F."/>
            <person name="Magnuson J."/>
            <person name="Mondo S."/>
            <person name="Nolan M."/>
            <person name="Ohm R."/>
            <person name="Pangilinan J."/>
            <person name="Park H.-J."/>
            <person name="Ramirez L."/>
            <person name="Alfaro M."/>
            <person name="Sun H."/>
            <person name="Tritt A."/>
            <person name="Yoshinaga Y."/>
            <person name="Zwiers L.-H."/>
            <person name="Turgeon B."/>
            <person name="Goodwin S."/>
            <person name="Spatafora J."/>
            <person name="Crous P."/>
            <person name="Grigoriev I."/>
        </authorList>
    </citation>
    <scope>NUCLEOTIDE SEQUENCE</scope>
    <source>
        <strain evidence="1">CBS 121410</strain>
    </source>
</reference>
<keyword evidence="2" id="KW-1185">Reference proteome</keyword>
<name>A0A6A5YC52_9PEZI</name>